<evidence type="ECO:0000256" key="5">
    <source>
        <dbReference type="ARBA" id="ARBA00022741"/>
    </source>
</evidence>
<dbReference type="InterPro" id="IPR008271">
    <property type="entry name" value="Ser/Thr_kinase_AS"/>
</dbReference>
<dbReference type="GO" id="GO:0004691">
    <property type="term" value="F:cAMP-dependent protein kinase activity"/>
    <property type="evidence" value="ECO:0007669"/>
    <property type="project" value="TreeGrafter"/>
</dbReference>
<dbReference type="SUPFAM" id="SSF50729">
    <property type="entry name" value="PH domain-like"/>
    <property type="match status" value="1"/>
</dbReference>
<evidence type="ECO:0000259" key="11">
    <source>
        <dbReference type="PROSITE" id="PS50011"/>
    </source>
</evidence>
<dbReference type="EMBL" id="JADCNL010000004">
    <property type="protein sequence ID" value="KAG0485188.1"/>
    <property type="molecule type" value="Genomic_DNA"/>
</dbReference>
<keyword evidence="3" id="KW-0723">Serine/threonine-protein kinase</keyword>
<dbReference type="AlphaFoldDB" id="A0A835R7K1"/>
<dbReference type="Proteomes" id="UP000636800">
    <property type="component" value="Unassembled WGS sequence"/>
</dbReference>
<evidence type="ECO:0000256" key="6">
    <source>
        <dbReference type="ARBA" id="ARBA00022777"/>
    </source>
</evidence>
<name>A0A835R7K1_VANPL</name>
<evidence type="ECO:0000256" key="7">
    <source>
        <dbReference type="ARBA" id="ARBA00022840"/>
    </source>
</evidence>
<keyword evidence="6" id="KW-0418">Kinase</keyword>
<dbReference type="PROSITE" id="PS00107">
    <property type="entry name" value="PROTEIN_KINASE_ATP"/>
    <property type="match status" value="1"/>
</dbReference>
<evidence type="ECO:0000313" key="13">
    <source>
        <dbReference type="Proteomes" id="UP000636800"/>
    </source>
</evidence>
<evidence type="ECO:0000256" key="2">
    <source>
        <dbReference type="ARBA" id="ARBA00012513"/>
    </source>
</evidence>
<dbReference type="Pfam" id="PF00069">
    <property type="entry name" value="Pkinase"/>
    <property type="match status" value="1"/>
</dbReference>
<sequence length="511" mass="57048">MLSLSLSLSLVSHTSRPQIKMTLVNGCREESTNVFEAGLRAPSRRSVSGSGGAPPRMSNLNFRAPQENFTIDDFELGQVLGVGSFSKVVKVKKKDTGHVYALKIMDKDFITKQDKVAHVKRERIVLDQLTHPGIIQLLFTFQDSHCLYMAFEACEGGELFDQISRKGRVPESDARFYMAEIIEAMEYMHGVGLIHRDIKPENLLLTADGHVKVADFGSIKIIESTQIKLPPLAISETTASFEGTAAYVAPEVLNASRTTTSNDLWALGCTLYQMLSGVSPFQGPSEWLMFKRIKARDIKFPDYFSDESIDLIDKLLDLDPERRLGAGPGGYPALKMHPFFKGIAWENLREQTAPKIALEANDSTREGKNSSDGNLHQNAIQDFGNASASSSVSDLCAIKLASVDSFDSRWKELLEPGESIILASKIKKLRLLTSKKVQLILTNRPRLFYVDPSKSMENMKILWSDNPNDITIQVLNSSHFKVCTSMKVSSFEDKKQLAWHWKKAVEGLLFH</sequence>
<evidence type="ECO:0000313" key="12">
    <source>
        <dbReference type="EMBL" id="KAG0485188.1"/>
    </source>
</evidence>
<dbReference type="PROSITE" id="PS00108">
    <property type="entry name" value="PROTEIN_KINASE_ST"/>
    <property type="match status" value="1"/>
</dbReference>
<organism evidence="12 13">
    <name type="scientific">Vanilla planifolia</name>
    <name type="common">Vanilla</name>
    <dbReference type="NCBI Taxonomy" id="51239"/>
    <lineage>
        <taxon>Eukaryota</taxon>
        <taxon>Viridiplantae</taxon>
        <taxon>Streptophyta</taxon>
        <taxon>Embryophyta</taxon>
        <taxon>Tracheophyta</taxon>
        <taxon>Spermatophyta</taxon>
        <taxon>Magnoliopsida</taxon>
        <taxon>Liliopsida</taxon>
        <taxon>Asparagales</taxon>
        <taxon>Orchidaceae</taxon>
        <taxon>Vanilloideae</taxon>
        <taxon>Vanilleae</taxon>
        <taxon>Vanilla</taxon>
    </lineage>
</organism>
<protein>
    <recommendedName>
        <fullName evidence="2">non-specific serine/threonine protein kinase</fullName>
        <ecNumber evidence="2">2.7.11.1</ecNumber>
    </recommendedName>
</protein>
<dbReference type="InterPro" id="IPR011009">
    <property type="entry name" value="Kinase-like_dom_sf"/>
</dbReference>
<keyword evidence="13" id="KW-1185">Reference proteome</keyword>
<reference evidence="12 13" key="1">
    <citation type="journal article" date="2020" name="Nat. Food">
        <title>A phased Vanilla planifolia genome enables genetic improvement of flavour and production.</title>
        <authorList>
            <person name="Hasing T."/>
            <person name="Tang H."/>
            <person name="Brym M."/>
            <person name="Khazi F."/>
            <person name="Huang T."/>
            <person name="Chambers A.H."/>
        </authorList>
    </citation>
    <scope>NUCLEOTIDE SEQUENCE [LARGE SCALE GENOMIC DNA]</scope>
    <source>
        <tissue evidence="12">Leaf</tissue>
    </source>
</reference>
<proteinExistence type="inferred from homology"/>
<feature type="binding site" evidence="10">
    <location>
        <position position="103"/>
    </location>
    <ligand>
        <name>ATP</name>
        <dbReference type="ChEBI" id="CHEBI:30616"/>
    </ligand>
</feature>
<dbReference type="Pfam" id="PF14593">
    <property type="entry name" value="PH_3"/>
    <property type="match status" value="1"/>
</dbReference>
<accession>A0A835R7K1</accession>
<evidence type="ECO:0000256" key="3">
    <source>
        <dbReference type="ARBA" id="ARBA00022527"/>
    </source>
</evidence>
<dbReference type="Gene3D" id="1.10.510.10">
    <property type="entry name" value="Transferase(Phosphotransferase) domain 1"/>
    <property type="match status" value="1"/>
</dbReference>
<dbReference type="InterPro" id="IPR017441">
    <property type="entry name" value="Protein_kinase_ATP_BS"/>
</dbReference>
<gene>
    <name evidence="12" type="ORF">HPP92_009267</name>
</gene>
<comment type="catalytic activity">
    <reaction evidence="8">
        <text>L-threonyl-[protein] + ATP = O-phospho-L-threonyl-[protein] + ADP + H(+)</text>
        <dbReference type="Rhea" id="RHEA:46608"/>
        <dbReference type="Rhea" id="RHEA-COMP:11060"/>
        <dbReference type="Rhea" id="RHEA-COMP:11605"/>
        <dbReference type="ChEBI" id="CHEBI:15378"/>
        <dbReference type="ChEBI" id="CHEBI:30013"/>
        <dbReference type="ChEBI" id="CHEBI:30616"/>
        <dbReference type="ChEBI" id="CHEBI:61977"/>
        <dbReference type="ChEBI" id="CHEBI:456216"/>
        <dbReference type="EC" id="2.7.11.1"/>
    </reaction>
</comment>
<dbReference type="InterPro" id="IPR033931">
    <property type="entry name" value="PDK1-typ_PH"/>
</dbReference>
<dbReference type="FunFam" id="1.10.510.10:FF:000330">
    <property type="entry name" value="3-phosphoinositide-dependent protein kinase 2-like"/>
    <property type="match status" value="1"/>
</dbReference>
<dbReference type="PANTHER" id="PTHR24353:SF37">
    <property type="entry name" value="CAMP-DEPENDENT PROTEIN KINASE CATALYTIC SUBUNIT PRKX"/>
    <property type="match status" value="1"/>
</dbReference>
<dbReference type="PROSITE" id="PS50011">
    <property type="entry name" value="PROTEIN_KINASE_DOM"/>
    <property type="match status" value="1"/>
</dbReference>
<dbReference type="Gene3D" id="3.30.200.20">
    <property type="entry name" value="Phosphorylase Kinase, domain 1"/>
    <property type="match status" value="1"/>
</dbReference>
<dbReference type="SUPFAM" id="SSF56112">
    <property type="entry name" value="Protein kinase-like (PK-like)"/>
    <property type="match status" value="1"/>
</dbReference>
<dbReference type="Gene3D" id="2.30.29.30">
    <property type="entry name" value="Pleckstrin-homology domain (PH domain)/Phosphotyrosine-binding domain (PTB)"/>
    <property type="match status" value="1"/>
</dbReference>
<keyword evidence="7 10" id="KW-0067">ATP-binding</keyword>
<evidence type="ECO:0000256" key="1">
    <source>
        <dbReference type="ARBA" id="ARBA00010006"/>
    </source>
</evidence>
<dbReference type="FunFam" id="3.30.200.20:FF:000191">
    <property type="entry name" value="3-phosphoinositide-dependent protein kinase 2-like"/>
    <property type="match status" value="1"/>
</dbReference>
<evidence type="ECO:0000256" key="9">
    <source>
        <dbReference type="ARBA" id="ARBA00048679"/>
    </source>
</evidence>
<feature type="domain" description="Protein kinase" evidence="11">
    <location>
        <begin position="74"/>
        <end position="340"/>
    </location>
</feature>
<comment type="similarity">
    <text evidence="1">Belongs to the protein kinase superfamily. AGC Ser/Thr protein kinase family. PDPK1 subfamily.</text>
</comment>
<dbReference type="GO" id="GO:0005952">
    <property type="term" value="C:cAMP-dependent protein kinase complex"/>
    <property type="evidence" value="ECO:0007669"/>
    <property type="project" value="TreeGrafter"/>
</dbReference>
<keyword evidence="4" id="KW-0808">Transferase</keyword>
<evidence type="ECO:0000256" key="10">
    <source>
        <dbReference type="PROSITE-ProRule" id="PRU10141"/>
    </source>
</evidence>
<dbReference type="InterPro" id="IPR000719">
    <property type="entry name" value="Prot_kinase_dom"/>
</dbReference>
<dbReference type="GO" id="GO:0005524">
    <property type="term" value="F:ATP binding"/>
    <property type="evidence" value="ECO:0007669"/>
    <property type="project" value="UniProtKB-UniRule"/>
</dbReference>
<dbReference type="PANTHER" id="PTHR24353">
    <property type="entry name" value="CYCLIC NUCLEOTIDE-DEPENDENT PROTEIN KINASE"/>
    <property type="match status" value="1"/>
</dbReference>
<dbReference type="InterPro" id="IPR011993">
    <property type="entry name" value="PH-like_dom_sf"/>
</dbReference>
<keyword evidence="5 10" id="KW-0547">Nucleotide-binding</keyword>
<evidence type="ECO:0000256" key="8">
    <source>
        <dbReference type="ARBA" id="ARBA00047899"/>
    </source>
</evidence>
<evidence type="ECO:0000256" key="4">
    <source>
        <dbReference type="ARBA" id="ARBA00022679"/>
    </source>
</evidence>
<dbReference type="EC" id="2.7.11.1" evidence="2"/>
<comment type="catalytic activity">
    <reaction evidence="9">
        <text>L-seryl-[protein] + ATP = O-phospho-L-seryl-[protein] + ADP + H(+)</text>
        <dbReference type="Rhea" id="RHEA:17989"/>
        <dbReference type="Rhea" id="RHEA-COMP:9863"/>
        <dbReference type="Rhea" id="RHEA-COMP:11604"/>
        <dbReference type="ChEBI" id="CHEBI:15378"/>
        <dbReference type="ChEBI" id="CHEBI:29999"/>
        <dbReference type="ChEBI" id="CHEBI:30616"/>
        <dbReference type="ChEBI" id="CHEBI:83421"/>
        <dbReference type="ChEBI" id="CHEBI:456216"/>
        <dbReference type="EC" id="2.7.11.1"/>
    </reaction>
</comment>
<comment type="caution">
    <text evidence="12">The sequence shown here is derived from an EMBL/GenBank/DDBJ whole genome shotgun (WGS) entry which is preliminary data.</text>
</comment>
<dbReference type="SMART" id="SM00220">
    <property type="entry name" value="S_TKc"/>
    <property type="match status" value="1"/>
</dbReference>